<sequence>MKEQYYDKLLHIKTGGKQQFPSGFHYYPYEPTPYTALERLFERYEIKNKNRLVDFGCGKGRLCFFVHHLFQTSVVGVEMNETFYQDAQDNLRNYLKGTKVGKGEIQFQRCLAEDYRVHPSDDCFYFFNPFSVQIFMKVVGNILRSFEKTPRELNMLLYYPADDYTFFLENETPFELQREVALEDLYGNNPYERFAIYRLGV</sequence>
<keyword evidence="2" id="KW-0808">Transferase</keyword>
<evidence type="ECO:0000313" key="2">
    <source>
        <dbReference type="EMBL" id="MFD1676129.1"/>
    </source>
</evidence>
<evidence type="ECO:0000259" key="1">
    <source>
        <dbReference type="Pfam" id="PF13679"/>
    </source>
</evidence>
<dbReference type="InterPro" id="IPR029063">
    <property type="entry name" value="SAM-dependent_MTases_sf"/>
</dbReference>
<organism evidence="2 3">
    <name type="scientific">Alicyclobacillus fodiniaquatilis</name>
    <dbReference type="NCBI Taxonomy" id="1661150"/>
    <lineage>
        <taxon>Bacteria</taxon>
        <taxon>Bacillati</taxon>
        <taxon>Bacillota</taxon>
        <taxon>Bacilli</taxon>
        <taxon>Bacillales</taxon>
        <taxon>Alicyclobacillaceae</taxon>
        <taxon>Alicyclobacillus</taxon>
    </lineage>
</organism>
<dbReference type="Gene3D" id="3.40.50.150">
    <property type="entry name" value="Vaccinia Virus protein VP39"/>
    <property type="match status" value="1"/>
</dbReference>
<dbReference type="InterPro" id="IPR025714">
    <property type="entry name" value="Methyltranfer_dom"/>
</dbReference>
<protein>
    <submittedName>
        <fullName evidence="2">Methyltransferase domain-containing protein</fullName>
    </submittedName>
</protein>
<keyword evidence="2" id="KW-0489">Methyltransferase</keyword>
<dbReference type="RefSeq" id="WP_377944022.1">
    <property type="nucleotide sequence ID" value="NZ_JBHUCX010000044.1"/>
</dbReference>
<dbReference type="Pfam" id="PF13679">
    <property type="entry name" value="Methyltransf_32"/>
    <property type="match status" value="1"/>
</dbReference>
<feature type="domain" description="Methyltransferase" evidence="1">
    <location>
        <begin position="39"/>
        <end position="92"/>
    </location>
</feature>
<dbReference type="EMBL" id="JBHUCX010000044">
    <property type="protein sequence ID" value="MFD1676129.1"/>
    <property type="molecule type" value="Genomic_DNA"/>
</dbReference>
<dbReference type="CDD" id="cd02440">
    <property type="entry name" value="AdoMet_MTases"/>
    <property type="match status" value="1"/>
</dbReference>
<dbReference type="Proteomes" id="UP001597079">
    <property type="component" value="Unassembled WGS sequence"/>
</dbReference>
<dbReference type="SUPFAM" id="SSF53335">
    <property type="entry name" value="S-adenosyl-L-methionine-dependent methyltransferases"/>
    <property type="match status" value="1"/>
</dbReference>
<reference evidence="3" key="1">
    <citation type="journal article" date="2019" name="Int. J. Syst. Evol. Microbiol.">
        <title>The Global Catalogue of Microorganisms (GCM) 10K type strain sequencing project: providing services to taxonomists for standard genome sequencing and annotation.</title>
        <authorList>
            <consortium name="The Broad Institute Genomics Platform"/>
            <consortium name="The Broad Institute Genome Sequencing Center for Infectious Disease"/>
            <person name="Wu L."/>
            <person name="Ma J."/>
        </authorList>
    </citation>
    <scope>NUCLEOTIDE SEQUENCE [LARGE SCALE GENOMIC DNA]</scope>
    <source>
        <strain evidence="3">CGMCC 1.12286</strain>
    </source>
</reference>
<comment type="caution">
    <text evidence="2">The sequence shown here is derived from an EMBL/GenBank/DDBJ whole genome shotgun (WGS) entry which is preliminary data.</text>
</comment>
<accession>A0ABW4JJF2</accession>
<evidence type="ECO:0000313" key="3">
    <source>
        <dbReference type="Proteomes" id="UP001597079"/>
    </source>
</evidence>
<dbReference type="GO" id="GO:0008168">
    <property type="term" value="F:methyltransferase activity"/>
    <property type="evidence" value="ECO:0007669"/>
    <property type="project" value="UniProtKB-KW"/>
</dbReference>
<proteinExistence type="predicted"/>
<name>A0ABW4JJF2_9BACL</name>
<gene>
    <name evidence="2" type="ORF">ACFSB2_15600</name>
</gene>
<keyword evidence="3" id="KW-1185">Reference proteome</keyword>
<dbReference type="GO" id="GO:0032259">
    <property type="term" value="P:methylation"/>
    <property type="evidence" value="ECO:0007669"/>
    <property type="project" value="UniProtKB-KW"/>
</dbReference>